<dbReference type="Proteomes" id="UP001527202">
    <property type="component" value="Unassembled WGS sequence"/>
</dbReference>
<dbReference type="AlphaFoldDB" id="A0A410X1L7"/>
<accession>A0A410X1L7</accession>
<reference evidence="2 3" key="1">
    <citation type="submission" date="2018-01" db="EMBL/GenBank/DDBJ databases">
        <title>The whole genome sequencing and assembly of Paenibacillus chitinolyticus KCCM 41400 strain.</title>
        <authorList>
            <person name="Kim J.-Y."/>
            <person name="Park M.-K."/>
            <person name="Lee Y.-J."/>
            <person name="Yi H."/>
            <person name="Bahn Y.-S."/>
            <person name="Kim J.F."/>
            <person name="Lee D.-W."/>
        </authorList>
    </citation>
    <scope>NUCLEOTIDE SEQUENCE [LARGE SCALE GENOMIC DNA]</scope>
    <source>
        <strain evidence="2 3">KCCM 41400</strain>
    </source>
</reference>
<dbReference type="EMBL" id="CP026520">
    <property type="protein sequence ID" value="QAV20505.1"/>
    <property type="molecule type" value="Genomic_DNA"/>
</dbReference>
<keyword evidence="4" id="KW-1185">Reference proteome</keyword>
<protein>
    <submittedName>
        <fullName evidence="2">Uncharacterized protein</fullName>
    </submittedName>
</protein>
<dbReference type="RefSeq" id="WP_042230221.1">
    <property type="nucleotide sequence ID" value="NZ_CP026520.1"/>
</dbReference>
<name>A0A410X1L7_9BACL</name>
<reference evidence="1 4" key="2">
    <citation type="submission" date="2022-05" db="EMBL/GenBank/DDBJ databases">
        <title>Genome Sequencing of Bee-Associated Microbes.</title>
        <authorList>
            <person name="Dunlap C."/>
        </authorList>
    </citation>
    <scope>NUCLEOTIDE SEQUENCE [LARGE SCALE GENOMIC DNA]</scope>
    <source>
        <strain evidence="1 4">NRRL B-23120</strain>
    </source>
</reference>
<dbReference type="Proteomes" id="UP000288943">
    <property type="component" value="Chromosome"/>
</dbReference>
<evidence type="ECO:0000313" key="4">
    <source>
        <dbReference type="Proteomes" id="UP001527202"/>
    </source>
</evidence>
<organism evidence="2 3">
    <name type="scientific">Paenibacillus chitinolyticus</name>
    <dbReference type="NCBI Taxonomy" id="79263"/>
    <lineage>
        <taxon>Bacteria</taxon>
        <taxon>Bacillati</taxon>
        <taxon>Bacillota</taxon>
        <taxon>Bacilli</taxon>
        <taxon>Bacillales</taxon>
        <taxon>Paenibacillaceae</taxon>
        <taxon>Paenibacillus</taxon>
    </lineage>
</organism>
<evidence type="ECO:0000313" key="3">
    <source>
        <dbReference type="Proteomes" id="UP000288943"/>
    </source>
</evidence>
<proteinExistence type="predicted"/>
<dbReference type="OrthoDB" id="1849013at2"/>
<dbReference type="EMBL" id="JAMDMJ010000003">
    <property type="protein sequence ID" value="MCY9594807.1"/>
    <property type="molecule type" value="Genomic_DNA"/>
</dbReference>
<gene>
    <name evidence="1" type="ORF">M5X16_03340</name>
    <name evidence="2" type="ORF">PC41400_23640</name>
</gene>
<sequence>MLFSKKDPADPRTDFERDLLRQARRLTPGEPPPPWRLQTVIEAAGVTAGGWDGDGRIVLIGSGYSITDAFTGQRLVRERDEAKTEGHLDAGGLKFAVPETGEEIGVFGLDGGDGIQMNAEGWRLEVIYPWWPRASVILENVFSREYRYLAGAVMLEIPRLDGWLKGGFSPSGEAFMVLGSGGAAVFAKR</sequence>
<evidence type="ECO:0000313" key="2">
    <source>
        <dbReference type="EMBL" id="QAV20505.1"/>
    </source>
</evidence>
<dbReference type="KEGG" id="pchi:PC41400_23640"/>
<dbReference type="GeneID" id="95377790"/>
<evidence type="ECO:0000313" key="1">
    <source>
        <dbReference type="EMBL" id="MCY9594807.1"/>
    </source>
</evidence>